<evidence type="ECO:0000259" key="7">
    <source>
        <dbReference type="PROSITE" id="PS50949"/>
    </source>
</evidence>
<dbReference type="GO" id="GO:0003700">
    <property type="term" value="F:DNA-binding transcription factor activity"/>
    <property type="evidence" value="ECO:0007669"/>
    <property type="project" value="InterPro"/>
</dbReference>
<proteinExistence type="inferred from homology"/>
<dbReference type="SUPFAM" id="SSF46785">
    <property type="entry name" value="Winged helix' DNA-binding domain"/>
    <property type="match status" value="1"/>
</dbReference>
<evidence type="ECO:0000313" key="9">
    <source>
        <dbReference type="Proteomes" id="UP000239532"/>
    </source>
</evidence>
<dbReference type="RefSeq" id="WP_105982075.1">
    <property type="nucleotide sequence ID" value="NZ_MQUC01000003.1"/>
</dbReference>
<evidence type="ECO:0000256" key="1">
    <source>
        <dbReference type="ARBA" id="ARBA00005384"/>
    </source>
</evidence>
<evidence type="ECO:0000256" key="5">
    <source>
        <dbReference type="ARBA" id="ARBA00023163"/>
    </source>
</evidence>
<dbReference type="Gene3D" id="1.10.10.10">
    <property type="entry name" value="Winged helix-like DNA-binding domain superfamily/Winged helix DNA-binding domain"/>
    <property type="match status" value="1"/>
</dbReference>
<evidence type="ECO:0000313" key="8">
    <source>
        <dbReference type="EMBL" id="PRP66237.1"/>
    </source>
</evidence>
<evidence type="ECO:0000256" key="6">
    <source>
        <dbReference type="SAM" id="MobiDB-lite"/>
    </source>
</evidence>
<dbReference type="InterPro" id="IPR004839">
    <property type="entry name" value="Aminotransferase_I/II_large"/>
</dbReference>
<sequence length="498" mass="56632">MSTNHDFAIQRIIKQFQYQEDKEELAKYTLLYKAIKASIHNRELPDHWLMPPTRTLSVALGLSRTTVLKAYELLLLEKLIVSKAGSGNRVRYKSESTSSPKSPTNNTDGSGYPELSLKSQSYLKNIKLINRLPTNDVAFRPGLPPLDAFPVNQWKKLLNAYWRHIKSSGLTYSQSAGILELKKSISNYLNVSRSVKCDPNQIVIVSGSLQSLYLIANTLINKGDKVILEDPVFPNVHSVFKSSEAQLIPVGLDEEGIDIKELSRSKNKSAKLVHVTPSNHYPLGVRMSLKRRQELLIWASKNKALIIENDYENEIANSSDGIPTIFSLDNEDRTIYMGTFNRLLHPSIRLGYMIVPQYLIKAVEALQEHSHRFVSPSIQIVMNQFIERNYLYQHIEKSIAFAKARFQLFKSEFEEHCTSMYIQPTPFSSFHVLALFKESTTVEEEQEMIRKLGDLEITAFSLSKCYISKAKMTGLILGYSSVRPAVLKRKVKQMGKVL</sequence>
<dbReference type="InterPro" id="IPR036390">
    <property type="entry name" value="WH_DNA-bd_sf"/>
</dbReference>
<comment type="caution">
    <text evidence="8">The sequence shown here is derived from an EMBL/GenBank/DDBJ whole genome shotgun (WGS) entry which is preliminary data.</text>
</comment>
<protein>
    <recommendedName>
        <fullName evidence="7">HTH gntR-type domain-containing protein</fullName>
    </recommendedName>
</protein>
<dbReference type="AlphaFoldDB" id="A0A2S9WRW6"/>
<dbReference type="InterPro" id="IPR015424">
    <property type="entry name" value="PyrdxlP-dep_Trfase"/>
</dbReference>
<dbReference type="OrthoDB" id="594134at2"/>
<dbReference type="EMBL" id="MQUC01000003">
    <property type="protein sequence ID" value="PRP66237.1"/>
    <property type="molecule type" value="Genomic_DNA"/>
</dbReference>
<feature type="region of interest" description="Disordered" evidence="6">
    <location>
        <begin position="90"/>
        <end position="113"/>
    </location>
</feature>
<name>A0A2S9WRW6_9FLAO</name>
<keyword evidence="5" id="KW-0804">Transcription</keyword>
<dbReference type="SMART" id="SM00345">
    <property type="entry name" value="HTH_GNTR"/>
    <property type="match status" value="1"/>
</dbReference>
<keyword evidence="3" id="KW-0805">Transcription regulation</keyword>
<dbReference type="InterPro" id="IPR036388">
    <property type="entry name" value="WH-like_DNA-bd_sf"/>
</dbReference>
<dbReference type="PANTHER" id="PTHR46577">
    <property type="entry name" value="HTH-TYPE TRANSCRIPTIONAL REGULATORY PROTEIN GABR"/>
    <property type="match status" value="1"/>
</dbReference>
<evidence type="ECO:0000256" key="3">
    <source>
        <dbReference type="ARBA" id="ARBA00023015"/>
    </source>
</evidence>
<dbReference type="GO" id="GO:0003677">
    <property type="term" value="F:DNA binding"/>
    <property type="evidence" value="ECO:0007669"/>
    <property type="project" value="UniProtKB-KW"/>
</dbReference>
<dbReference type="Proteomes" id="UP000239532">
    <property type="component" value="Unassembled WGS sequence"/>
</dbReference>
<dbReference type="InterPro" id="IPR051446">
    <property type="entry name" value="HTH_trans_reg/aminotransferase"/>
</dbReference>
<dbReference type="GO" id="GO:0030170">
    <property type="term" value="F:pyridoxal phosphate binding"/>
    <property type="evidence" value="ECO:0007669"/>
    <property type="project" value="InterPro"/>
</dbReference>
<dbReference type="Pfam" id="PF00155">
    <property type="entry name" value="Aminotran_1_2"/>
    <property type="match status" value="1"/>
</dbReference>
<feature type="compositionally biased region" description="Low complexity" evidence="6">
    <location>
        <begin position="95"/>
        <end position="106"/>
    </location>
</feature>
<dbReference type="InterPro" id="IPR000524">
    <property type="entry name" value="Tscrpt_reg_HTH_GntR"/>
</dbReference>
<keyword evidence="9" id="KW-1185">Reference proteome</keyword>
<gene>
    <name evidence="8" type="ORF">BST86_03590</name>
</gene>
<evidence type="ECO:0000256" key="4">
    <source>
        <dbReference type="ARBA" id="ARBA00023125"/>
    </source>
</evidence>
<comment type="similarity">
    <text evidence="1">In the C-terminal section; belongs to the class-I pyridoxal-phosphate-dependent aminotransferase family.</text>
</comment>
<dbReference type="PROSITE" id="PS50949">
    <property type="entry name" value="HTH_GNTR"/>
    <property type="match status" value="1"/>
</dbReference>
<organism evidence="8 9">
    <name type="scientific">Nonlabens agnitus</name>
    <dbReference type="NCBI Taxonomy" id="870484"/>
    <lineage>
        <taxon>Bacteria</taxon>
        <taxon>Pseudomonadati</taxon>
        <taxon>Bacteroidota</taxon>
        <taxon>Flavobacteriia</taxon>
        <taxon>Flavobacteriales</taxon>
        <taxon>Flavobacteriaceae</taxon>
        <taxon>Nonlabens</taxon>
    </lineage>
</organism>
<keyword evidence="2" id="KW-0663">Pyridoxal phosphate</keyword>
<dbReference type="Gene3D" id="3.40.640.10">
    <property type="entry name" value="Type I PLP-dependent aspartate aminotransferase-like (Major domain)"/>
    <property type="match status" value="1"/>
</dbReference>
<dbReference type="InterPro" id="IPR015421">
    <property type="entry name" value="PyrdxlP-dep_Trfase_major"/>
</dbReference>
<accession>A0A2S9WRW6</accession>
<dbReference type="CDD" id="cd07377">
    <property type="entry name" value="WHTH_GntR"/>
    <property type="match status" value="1"/>
</dbReference>
<evidence type="ECO:0000256" key="2">
    <source>
        <dbReference type="ARBA" id="ARBA00022898"/>
    </source>
</evidence>
<dbReference type="PANTHER" id="PTHR46577:SF1">
    <property type="entry name" value="HTH-TYPE TRANSCRIPTIONAL REGULATORY PROTEIN GABR"/>
    <property type="match status" value="1"/>
</dbReference>
<dbReference type="Pfam" id="PF00392">
    <property type="entry name" value="GntR"/>
    <property type="match status" value="1"/>
</dbReference>
<dbReference type="CDD" id="cd00609">
    <property type="entry name" value="AAT_like"/>
    <property type="match status" value="1"/>
</dbReference>
<keyword evidence="4" id="KW-0238">DNA-binding</keyword>
<feature type="domain" description="HTH gntR-type" evidence="7">
    <location>
        <begin position="25"/>
        <end position="93"/>
    </location>
</feature>
<reference evidence="8 9" key="1">
    <citation type="submission" date="2016-11" db="EMBL/GenBank/DDBJ databases">
        <title>Trade-off between light-utilization and light-protection in marine flavobacteria.</title>
        <authorList>
            <person name="Kumagai Y."/>
        </authorList>
    </citation>
    <scope>NUCLEOTIDE SEQUENCE [LARGE SCALE GENOMIC DNA]</scope>
    <source>
        <strain evidence="8 9">JCM 17109</strain>
    </source>
</reference>
<dbReference type="SUPFAM" id="SSF53383">
    <property type="entry name" value="PLP-dependent transferases"/>
    <property type="match status" value="1"/>
</dbReference>